<evidence type="ECO:0000256" key="2">
    <source>
        <dbReference type="ARBA" id="ARBA00023125"/>
    </source>
</evidence>
<feature type="region of interest" description="Disordered" evidence="5">
    <location>
        <begin position="188"/>
        <end position="233"/>
    </location>
</feature>
<dbReference type="Proteomes" id="UP000289340">
    <property type="component" value="Chromosome 12"/>
</dbReference>
<dbReference type="PANTHER" id="PTHR31744">
    <property type="entry name" value="PROTEIN CUP-SHAPED COTYLEDON 2-RELATED"/>
    <property type="match status" value="1"/>
</dbReference>
<dbReference type="EMBL" id="QZWG01000012">
    <property type="protein sequence ID" value="RZB76525.1"/>
    <property type="molecule type" value="Genomic_DNA"/>
</dbReference>
<evidence type="ECO:0000256" key="3">
    <source>
        <dbReference type="ARBA" id="ARBA00023163"/>
    </source>
</evidence>
<keyword evidence="4" id="KW-0539">Nucleus</keyword>
<dbReference type="InterPro" id="IPR036093">
    <property type="entry name" value="NAC_dom_sf"/>
</dbReference>
<evidence type="ECO:0000256" key="4">
    <source>
        <dbReference type="ARBA" id="ARBA00023242"/>
    </source>
</evidence>
<name>A0A0B2R106_GLYSO</name>
<keyword evidence="3" id="KW-0804">Transcription</keyword>
<dbReference type="GO" id="GO:0006355">
    <property type="term" value="P:regulation of DNA-templated transcription"/>
    <property type="evidence" value="ECO:0007669"/>
    <property type="project" value="InterPro"/>
</dbReference>
<feature type="compositionally biased region" description="Low complexity" evidence="5">
    <location>
        <begin position="188"/>
        <end position="208"/>
    </location>
</feature>
<proteinExistence type="predicted"/>
<gene>
    <name evidence="8" type="ORF">D0Y65_034817</name>
    <name evidence="7" type="ORF">glysoja_026203</name>
</gene>
<dbReference type="Proteomes" id="UP000053555">
    <property type="component" value="Unassembled WGS sequence"/>
</dbReference>
<evidence type="ECO:0000313" key="8">
    <source>
        <dbReference type="EMBL" id="RZB76525.1"/>
    </source>
</evidence>
<dbReference type="GO" id="GO:0003677">
    <property type="term" value="F:DNA binding"/>
    <property type="evidence" value="ECO:0007669"/>
    <property type="project" value="UniProtKB-KW"/>
</dbReference>
<protein>
    <submittedName>
        <fullName evidence="7">NAC domain-containing protein 90</fullName>
    </submittedName>
</protein>
<organism evidence="7">
    <name type="scientific">Glycine soja</name>
    <name type="common">Wild soybean</name>
    <dbReference type="NCBI Taxonomy" id="3848"/>
    <lineage>
        <taxon>Eukaryota</taxon>
        <taxon>Viridiplantae</taxon>
        <taxon>Streptophyta</taxon>
        <taxon>Embryophyta</taxon>
        <taxon>Tracheophyta</taxon>
        <taxon>Spermatophyta</taxon>
        <taxon>Magnoliopsida</taxon>
        <taxon>eudicotyledons</taxon>
        <taxon>Gunneridae</taxon>
        <taxon>Pentapetalae</taxon>
        <taxon>rosids</taxon>
        <taxon>fabids</taxon>
        <taxon>Fabales</taxon>
        <taxon>Fabaceae</taxon>
        <taxon>Papilionoideae</taxon>
        <taxon>50 kb inversion clade</taxon>
        <taxon>NPAAA clade</taxon>
        <taxon>indigoferoid/millettioid clade</taxon>
        <taxon>Phaseoleae</taxon>
        <taxon>Glycine</taxon>
        <taxon>Glycine subgen. Soja</taxon>
    </lineage>
</organism>
<reference evidence="7" key="1">
    <citation type="submission" date="2014-07" db="EMBL/GenBank/DDBJ databases">
        <title>Identification of a novel salt tolerance gene in wild soybean by whole-genome sequencing.</title>
        <authorList>
            <person name="Lam H.-M."/>
            <person name="Qi X."/>
            <person name="Li M.-W."/>
            <person name="Liu X."/>
            <person name="Xie M."/>
            <person name="Ni M."/>
            <person name="Xu X."/>
        </authorList>
    </citation>
    <scope>NUCLEOTIDE SEQUENCE [LARGE SCALE GENOMIC DNA]</scope>
    <source>
        <tissue evidence="7">Root</tissue>
    </source>
</reference>
<evidence type="ECO:0000259" key="6">
    <source>
        <dbReference type="PROSITE" id="PS51005"/>
    </source>
</evidence>
<dbReference type="EMBL" id="KN653124">
    <property type="protein sequence ID" value="KHN27636.1"/>
    <property type="molecule type" value="Genomic_DNA"/>
</dbReference>
<evidence type="ECO:0000256" key="5">
    <source>
        <dbReference type="SAM" id="MobiDB-lite"/>
    </source>
</evidence>
<dbReference type="SMR" id="A0A0B2R106"/>
<dbReference type="PROSITE" id="PS51005">
    <property type="entry name" value="NAC"/>
    <property type="match status" value="1"/>
</dbReference>
<evidence type="ECO:0000256" key="1">
    <source>
        <dbReference type="ARBA" id="ARBA00023015"/>
    </source>
</evidence>
<dbReference type="Gramene" id="XM_028338067.1">
    <property type="protein sequence ID" value="XP_028193868.1"/>
    <property type="gene ID" value="LOC114379417"/>
</dbReference>
<evidence type="ECO:0000313" key="7">
    <source>
        <dbReference type="EMBL" id="KHN27636.1"/>
    </source>
</evidence>
<accession>A0A0B2R106</accession>
<reference evidence="8 9" key="2">
    <citation type="submission" date="2018-09" db="EMBL/GenBank/DDBJ databases">
        <title>A high-quality reference genome of wild soybean provides a powerful tool to mine soybean genomes.</title>
        <authorList>
            <person name="Xie M."/>
            <person name="Chung C.Y.L."/>
            <person name="Li M.-W."/>
            <person name="Wong F.-L."/>
            <person name="Chan T.-F."/>
            <person name="Lam H.-M."/>
        </authorList>
    </citation>
    <scope>NUCLEOTIDE SEQUENCE [LARGE SCALE GENOMIC DNA]</scope>
    <source>
        <strain evidence="9">cv. W05</strain>
        <tissue evidence="8">Hypocotyl of etiolated seedlings</tissue>
    </source>
</reference>
<dbReference type="Gene3D" id="2.170.150.80">
    <property type="entry name" value="NAC domain"/>
    <property type="match status" value="1"/>
</dbReference>
<evidence type="ECO:0000313" key="9">
    <source>
        <dbReference type="Proteomes" id="UP000289340"/>
    </source>
</evidence>
<feature type="domain" description="NAC" evidence="6">
    <location>
        <begin position="4"/>
        <end position="161"/>
    </location>
</feature>
<dbReference type="InterPro" id="IPR003441">
    <property type="entry name" value="NAC-dom"/>
</dbReference>
<dbReference type="Pfam" id="PF02365">
    <property type="entry name" value="NAM"/>
    <property type="match status" value="1"/>
</dbReference>
<dbReference type="SUPFAM" id="SSF101941">
    <property type="entry name" value="NAC domain"/>
    <property type="match status" value="1"/>
</dbReference>
<keyword evidence="2" id="KW-0238">DNA-binding</keyword>
<dbReference type="PANTHER" id="PTHR31744:SF220">
    <property type="entry name" value="LOW QUALITY PROTEIN: NAC DOMAIN-CONTAINING PROTEIN 90-LIKE"/>
    <property type="match status" value="1"/>
</dbReference>
<keyword evidence="9" id="KW-1185">Reference proteome</keyword>
<keyword evidence="1" id="KW-0805">Transcription regulation</keyword>
<sequence>MDDLPPGFRFYPTEEELVFFYLHNQLEGQIHDTSRVIPVIDINGVEPWNLPSLAGELCRGDTEQWFFFSPRQEREARGGRPNRTTASGYWKATGSPGHVYSSDNKVIGMKKTMVFYKGKAPTGRKTKWKMHEYKAIEHSDQSNTAPPKLRHEFSLCRVYVISGSFRSFDRRPLDMPRVELRVVDGDRGAASTSAQAQQRSSSHTSHSGGDAHVTDAGAGSSGTNWNASNRVEEPLWEWEQLDWP</sequence>
<dbReference type="AlphaFoldDB" id="A0A0B2R106"/>